<dbReference type="GeneID" id="4839014"/>
<proteinExistence type="predicted"/>
<sequence length="123" mass="13940">MPDISEVLDEKSLMAMSRFHPNEVGNTYFEFSPGNNNYSLTYSLYDENDRVINSTTLTTQINANDWLNSMVEEINKENEELENADQVSTETETTAIVSHEATVRLSSTSFDTFGENVTNELLK</sequence>
<gene>
    <name evidence="2" type="ORF">PICST_31226</name>
</gene>
<keyword evidence="3" id="KW-1185">Reference proteome</keyword>
<evidence type="ECO:0000313" key="2">
    <source>
        <dbReference type="EMBL" id="ABN66319.1"/>
    </source>
</evidence>
<dbReference type="EMBL" id="CP000498">
    <property type="protein sequence ID" value="ABN66319.1"/>
    <property type="molecule type" value="Genomic_DNA"/>
</dbReference>
<reference evidence="2 3" key="1">
    <citation type="journal article" date="2007" name="Nat. Biotechnol.">
        <title>Genome sequence of the lignocellulose-bioconverting and xylose-fermenting yeast Pichia stipitis.</title>
        <authorList>
            <person name="Jeffries T.W."/>
            <person name="Grigoriev I.V."/>
            <person name="Grimwood J."/>
            <person name="Laplaza J.M."/>
            <person name="Aerts A."/>
            <person name="Salamov A."/>
            <person name="Schmutz J."/>
            <person name="Lindquist E."/>
            <person name="Dehal P."/>
            <person name="Shapiro H."/>
            <person name="Jin Y.S."/>
            <person name="Passoth V."/>
            <person name="Richardson P.M."/>
        </authorList>
    </citation>
    <scope>NUCLEOTIDE SEQUENCE [LARGE SCALE GENOMIC DNA]</scope>
    <source>
        <strain evidence="3">ATCC 58785 / CBS 6054 / NBRC 10063 / NRRL Y-11545</strain>
    </source>
</reference>
<evidence type="ECO:0000313" key="3">
    <source>
        <dbReference type="Proteomes" id="UP000002258"/>
    </source>
</evidence>
<dbReference type="RefSeq" id="XP_001384348.1">
    <property type="nucleotide sequence ID" value="XM_001384311.1"/>
</dbReference>
<feature type="coiled-coil region" evidence="1">
    <location>
        <begin position="64"/>
        <end position="91"/>
    </location>
</feature>
<dbReference type="InParanoid" id="A3LSZ5"/>
<protein>
    <submittedName>
        <fullName evidence="2">Uncharacterized protein</fullName>
    </submittedName>
</protein>
<dbReference type="AlphaFoldDB" id="A3LSZ5"/>
<name>A3LSZ5_PICST</name>
<keyword evidence="1" id="KW-0175">Coiled coil</keyword>
<dbReference type="HOGENOM" id="CLU_2016103_0_0_1"/>
<dbReference type="Proteomes" id="UP000002258">
    <property type="component" value="Chromosome 4"/>
</dbReference>
<organism evidence="2 3">
    <name type="scientific">Scheffersomyces stipitis (strain ATCC 58785 / CBS 6054 / NBRC 10063 / NRRL Y-11545)</name>
    <name type="common">Yeast</name>
    <name type="synonym">Pichia stipitis</name>
    <dbReference type="NCBI Taxonomy" id="322104"/>
    <lineage>
        <taxon>Eukaryota</taxon>
        <taxon>Fungi</taxon>
        <taxon>Dikarya</taxon>
        <taxon>Ascomycota</taxon>
        <taxon>Saccharomycotina</taxon>
        <taxon>Pichiomycetes</taxon>
        <taxon>Debaryomycetaceae</taxon>
        <taxon>Scheffersomyces</taxon>
    </lineage>
</organism>
<accession>A3LSZ5</accession>
<evidence type="ECO:0000256" key="1">
    <source>
        <dbReference type="SAM" id="Coils"/>
    </source>
</evidence>
<dbReference type="KEGG" id="pic:PICST_31226"/>